<accession>A0A7V8NQS3</accession>
<feature type="non-terminal residue" evidence="2">
    <location>
        <position position="1"/>
    </location>
</feature>
<gene>
    <name evidence="2" type="ORF">HRJ53_12240</name>
</gene>
<dbReference type="EMBL" id="JACDQQ010001196">
    <property type="protein sequence ID" value="MBA0085758.1"/>
    <property type="molecule type" value="Genomic_DNA"/>
</dbReference>
<dbReference type="AlphaFoldDB" id="A0A7V8NQS3"/>
<dbReference type="Proteomes" id="UP000567293">
    <property type="component" value="Unassembled WGS sequence"/>
</dbReference>
<protein>
    <submittedName>
        <fullName evidence="2">VOC family protein</fullName>
    </submittedName>
</protein>
<evidence type="ECO:0000313" key="3">
    <source>
        <dbReference type="Proteomes" id="UP000567293"/>
    </source>
</evidence>
<dbReference type="InterPro" id="IPR037523">
    <property type="entry name" value="VOC_core"/>
</dbReference>
<dbReference type="Pfam" id="PF00903">
    <property type="entry name" value="Glyoxalase"/>
    <property type="match status" value="1"/>
</dbReference>
<dbReference type="InterPro" id="IPR029068">
    <property type="entry name" value="Glyas_Bleomycin-R_OHBP_Dase"/>
</dbReference>
<reference evidence="2" key="1">
    <citation type="submission" date="2020-06" db="EMBL/GenBank/DDBJ databases">
        <title>Legume-microbial interactions unlock mineral nutrients during tropical forest succession.</title>
        <authorList>
            <person name="Epihov D.Z."/>
        </authorList>
    </citation>
    <scope>NUCLEOTIDE SEQUENCE [LARGE SCALE GENOMIC DNA]</scope>
    <source>
        <strain evidence="2">Pan2503</strain>
    </source>
</reference>
<evidence type="ECO:0000259" key="1">
    <source>
        <dbReference type="PROSITE" id="PS51819"/>
    </source>
</evidence>
<dbReference type="SUPFAM" id="SSF54593">
    <property type="entry name" value="Glyoxalase/Bleomycin resistance protein/Dihydroxybiphenyl dioxygenase"/>
    <property type="match status" value="1"/>
</dbReference>
<evidence type="ECO:0000313" key="2">
    <source>
        <dbReference type="EMBL" id="MBA0085758.1"/>
    </source>
</evidence>
<sequence>LDGFSVARITEALAAHGVTKGDPGPMKTWVRMRGPDAGGAPEGTPELYLGDPDGLRVQLQDVSYCGGAGASGSACKPPEPAPAKGLLALGGLSHCTLNVTDQQRSTAFYQRVFGMPVQAHQGATVLLAIGRDRQFITMGSVTGALAPSPKIAHGCFTMEGFEPDKVMKALADYGVKPRGRSAEPPGPLVSYVNLRGEDRGGAKGGTPELYFTDPDGIIMQIQDTSYCGGSGYMGDVCA</sequence>
<feature type="domain" description="VOC" evidence="1">
    <location>
        <begin position="91"/>
        <end position="224"/>
    </location>
</feature>
<dbReference type="Gene3D" id="3.10.180.10">
    <property type="entry name" value="2,3-Dihydroxybiphenyl 1,2-Dioxygenase, domain 1"/>
    <property type="match status" value="1"/>
</dbReference>
<comment type="caution">
    <text evidence="2">The sequence shown here is derived from an EMBL/GenBank/DDBJ whole genome shotgun (WGS) entry which is preliminary data.</text>
</comment>
<dbReference type="InterPro" id="IPR004360">
    <property type="entry name" value="Glyas_Fos-R_dOase_dom"/>
</dbReference>
<keyword evidence="3" id="KW-1185">Reference proteome</keyword>
<name>A0A7V8NQS3_9BACT</name>
<dbReference type="PROSITE" id="PS51819">
    <property type="entry name" value="VOC"/>
    <property type="match status" value="1"/>
</dbReference>
<proteinExistence type="predicted"/>
<organism evidence="2 3">
    <name type="scientific">Candidatus Acidiferrum panamense</name>
    <dbReference type="NCBI Taxonomy" id="2741543"/>
    <lineage>
        <taxon>Bacteria</taxon>
        <taxon>Pseudomonadati</taxon>
        <taxon>Acidobacteriota</taxon>
        <taxon>Terriglobia</taxon>
        <taxon>Candidatus Acidiferrales</taxon>
        <taxon>Candidatus Acidiferrum</taxon>
    </lineage>
</organism>